<feature type="transmembrane region" description="Helical" evidence="8">
    <location>
        <begin position="253"/>
        <end position="277"/>
    </location>
</feature>
<evidence type="ECO:0000313" key="11">
    <source>
        <dbReference type="EMBL" id="SEN39165.1"/>
    </source>
</evidence>
<dbReference type="Gene3D" id="1.20.1560.10">
    <property type="entry name" value="ABC transporter type 1, transmembrane domain"/>
    <property type="match status" value="1"/>
</dbReference>
<dbReference type="FunFam" id="3.40.50.300:FF:000287">
    <property type="entry name" value="Multidrug ABC transporter ATP-binding protein"/>
    <property type="match status" value="1"/>
</dbReference>
<dbReference type="Pfam" id="PF00005">
    <property type="entry name" value="ABC_tran"/>
    <property type="match status" value="1"/>
</dbReference>
<protein>
    <submittedName>
        <fullName evidence="11">ATP-binding cassette, subfamily B</fullName>
    </submittedName>
</protein>
<keyword evidence="4" id="KW-0547">Nucleotide-binding</keyword>
<evidence type="ECO:0000259" key="10">
    <source>
        <dbReference type="PROSITE" id="PS50929"/>
    </source>
</evidence>
<gene>
    <name evidence="11" type="ORF">SAMN05444955_11082</name>
</gene>
<dbReference type="PANTHER" id="PTHR43394:SF1">
    <property type="entry name" value="ATP-BINDING CASSETTE SUB-FAMILY B MEMBER 10, MITOCHONDRIAL"/>
    <property type="match status" value="1"/>
</dbReference>
<evidence type="ECO:0000256" key="2">
    <source>
        <dbReference type="ARBA" id="ARBA00022448"/>
    </source>
</evidence>
<accession>A0A1H8G5Y7</accession>
<feature type="transmembrane region" description="Helical" evidence="8">
    <location>
        <begin position="174"/>
        <end position="195"/>
    </location>
</feature>
<evidence type="ECO:0000256" key="6">
    <source>
        <dbReference type="ARBA" id="ARBA00022989"/>
    </source>
</evidence>
<dbReference type="SMART" id="SM00382">
    <property type="entry name" value="AAA"/>
    <property type="match status" value="1"/>
</dbReference>
<dbReference type="CDD" id="cd18550">
    <property type="entry name" value="ABC_6TM_exporter_like"/>
    <property type="match status" value="1"/>
</dbReference>
<name>A0A1H8G5Y7_9BACL</name>
<evidence type="ECO:0000256" key="4">
    <source>
        <dbReference type="ARBA" id="ARBA00022741"/>
    </source>
</evidence>
<dbReference type="PANTHER" id="PTHR43394">
    <property type="entry name" value="ATP-DEPENDENT PERMEASE MDL1, MITOCHONDRIAL"/>
    <property type="match status" value="1"/>
</dbReference>
<evidence type="ECO:0000256" key="5">
    <source>
        <dbReference type="ARBA" id="ARBA00022840"/>
    </source>
</evidence>
<dbReference type="EMBL" id="FOCQ01000010">
    <property type="protein sequence ID" value="SEN39165.1"/>
    <property type="molecule type" value="Genomic_DNA"/>
</dbReference>
<feature type="domain" description="ABC transporter" evidence="9">
    <location>
        <begin position="350"/>
        <end position="584"/>
    </location>
</feature>
<reference evidence="11 12" key="1">
    <citation type="submission" date="2016-10" db="EMBL/GenBank/DDBJ databases">
        <authorList>
            <person name="de Groot N.N."/>
        </authorList>
    </citation>
    <scope>NUCLEOTIDE SEQUENCE [LARGE SCALE GENOMIC DNA]</scope>
    <source>
        <strain evidence="11 12">DSM 46701</strain>
    </source>
</reference>
<dbReference type="AlphaFoldDB" id="A0A1H8G5Y7"/>
<dbReference type="SUPFAM" id="SSF52540">
    <property type="entry name" value="P-loop containing nucleoside triphosphate hydrolases"/>
    <property type="match status" value="1"/>
</dbReference>
<dbReference type="InterPro" id="IPR036640">
    <property type="entry name" value="ABC1_TM_sf"/>
</dbReference>
<dbReference type="RefSeq" id="WP_170839911.1">
    <property type="nucleotide sequence ID" value="NZ_FOCQ01000010.1"/>
</dbReference>
<dbReference type="GO" id="GO:0005524">
    <property type="term" value="F:ATP binding"/>
    <property type="evidence" value="ECO:0007669"/>
    <property type="project" value="UniProtKB-KW"/>
</dbReference>
<dbReference type="Pfam" id="PF00664">
    <property type="entry name" value="ABC_membrane"/>
    <property type="match status" value="1"/>
</dbReference>
<dbReference type="InterPro" id="IPR039421">
    <property type="entry name" value="Type_1_exporter"/>
</dbReference>
<keyword evidence="7 8" id="KW-0472">Membrane</keyword>
<organism evidence="11 12">
    <name type="scientific">Lihuaxuella thermophila</name>
    <dbReference type="NCBI Taxonomy" id="1173111"/>
    <lineage>
        <taxon>Bacteria</taxon>
        <taxon>Bacillati</taxon>
        <taxon>Bacillota</taxon>
        <taxon>Bacilli</taxon>
        <taxon>Bacillales</taxon>
        <taxon>Thermoactinomycetaceae</taxon>
        <taxon>Lihuaxuella</taxon>
    </lineage>
</organism>
<evidence type="ECO:0000259" key="9">
    <source>
        <dbReference type="PROSITE" id="PS50893"/>
    </source>
</evidence>
<dbReference type="InterPro" id="IPR003593">
    <property type="entry name" value="AAA+_ATPase"/>
</dbReference>
<evidence type="ECO:0000313" key="12">
    <source>
        <dbReference type="Proteomes" id="UP000199695"/>
    </source>
</evidence>
<dbReference type="InterPro" id="IPR017871">
    <property type="entry name" value="ABC_transporter-like_CS"/>
</dbReference>
<sequence>MHIGHKPNIAEPSSLYIWKRVVHLSGGRWGIVAGLSLLVLAQACLSPMTPLIIAELVDHGFSGTSAYSFSTLLLALFGVAILQSLFYSVQSLLITGFSTHIVMNLRKRLFAKIQEQSIRFFTEEKSGEIMSRLTSETHSMGDTVLKPILFTVQSGLTIVVTLFMMFALNWKLSLLILVVVPLMFLPVSLFGKLAYKTTKQLLNKNSESQSFIAENLTVSGMMLSKLFNSKDSVFQRYSRLLDTIRDLTLKQSAYGSAFSFILSMGTSIAPILVYWFGRPGSPLEVSAGIAVAFAAYIGTLFNPIQQMGQLGMMLKGARAMFERILSYMDMEPDLLPVKNPVNPDQIKGQVEFKDVSVSYDKRHPVLKEINLKIAAGEKVYIVGKSGAGKTTLAYLVCRLLDPQSGQVLLDGIDIRQLASTTVHRFVGVLSQEVYLLHDTIRENIMLANPEASEAQMIEAARRACIHEKIMQLEHGYDTVVGERGYKLSGGEKQRIAIARMFLKNPQILVLDEPTSALDSQSEKWVQASLESLIEKRTVLVIAHRLSGIRPEDRIIVLDKGSVIQEGLHHDLIRQDGLYASLYKQFHSQDIPAQIHSSKA</sequence>
<dbReference type="InterPro" id="IPR027417">
    <property type="entry name" value="P-loop_NTPase"/>
</dbReference>
<dbReference type="GO" id="GO:0015421">
    <property type="term" value="F:ABC-type oligopeptide transporter activity"/>
    <property type="evidence" value="ECO:0007669"/>
    <property type="project" value="TreeGrafter"/>
</dbReference>
<dbReference type="PROSITE" id="PS50893">
    <property type="entry name" value="ABC_TRANSPORTER_2"/>
    <property type="match status" value="1"/>
</dbReference>
<keyword evidence="6 8" id="KW-1133">Transmembrane helix</keyword>
<dbReference type="GO" id="GO:0005886">
    <property type="term" value="C:plasma membrane"/>
    <property type="evidence" value="ECO:0007669"/>
    <property type="project" value="UniProtKB-SubCell"/>
</dbReference>
<keyword evidence="5 11" id="KW-0067">ATP-binding</keyword>
<feature type="transmembrane region" description="Helical" evidence="8">
    <location>
        <begin position="283"/>
        <end position="304"/>
    </location>
</feature>
<dbReference type="InterPro" id="IPR011527">
    <property type="entry name" value="ABC1_TM_dom"/>
</dbReference>
<evidence type="ECO:0000256" key="3">
    <source>
        <dbReference type="ARBA" id="ARBA00022692"/>
    </source>
</evidence>
<dbReference type="Proteomes" id="UP000199695">
    <property type="component" value="Unassembled WGS sequence"/>
</dbReference>
<dbReference type="GO" id="GO:0016887">
    <property type="term" value="F:ATP hydrolysis activity"/>
    <property type="evidence" value="ECO:0007669"/>
    <property type="project" value="InterPro"/>
</dbReference>
<evidence type="ECO:0000256" key="7">
    <source>
        <dbReference type="ARBA" id="ARBA00023136"/>
    </source>
</evidence>
<dbReference type="STRING" id="1173111.SAMN05444955_11082"/>
<keyword evidence="12" id="KW-1185">Reference proteome</keyword>
<dbReference type="Gene3D" id="3.40.50.300">
    <property type="entry name" value="P-loop containing nucleotide triphosphate hydrolases"/>
    <property type="match status" value="1"/>
</dbReference>
<proteinExistence type="predicted"/>
<keyword evidence="3 8" id="KW-0812">Transmembrane</keyword>
<feature type="transmembrane region" description="Helical" evidence="8">
    <location>
        <begin position="73"/>
        <end position="102"/>
    </location>
</feature>
<dbReference type="PROSITE" id="PS50929">
    <property type="entry name" value="ABC_TM1F"/>
    <property type="match status" value="1"/>
</dbReference>
<dbReference type="InterPro" id="IPR003439">
    <property type="entry name" value="ABC_transporter-like_ATP-bd"/>
</dbReference>
<keyword evidence="2" id="KW-0813">Transport</keyword>
<feature type="transmembrane region" description="Helical" evidence="8">
    <location>
        <begin position="29"/>
        <end position="53"/>
    </location>
</feature>
<dbReference type="PROSITE" id="PS00211">
    <property type="entry name" value="ABC_TRANSPORTER_1"/>
    <property type="match status" value="1"/>
</dbReference>
<dbReference type="SUPFAM" id="SSF90123">
    <property type="entry name" value="ABC transporter transmembrane region"/>
    <property type="match status" value="1"/>
</dbReference>
<evidence type="ECO:0000256" key="8">
    <source>
        <dbReference type="SAM" id="Phobius"/>
    </source>
</evidence>
<evidence type="ECO:0000256" key="1">
    <source>
        <dbReference type="ARBA" id="ARBA00004651"/>
    </source>
</evidence>
<feature type="transmembrane region" description="Helical" evidence="8">
    <location>
        <begin position="148"/>
        <end position="168"/>
    </location>
</feature>
<feature type="domain" description="ABC transmembrane type-1" evidence="10">
    <location>
        <begin position="33"/>
        <end position="316"/>
    </location>
</feature>
<comment type="subcellular location">
    <subcellularLocation>
        <location evidence="1">Cell membrane</location>
        <topology evidence="1">Multi-pass membrane protein</topology>
    </subcellularLocation>
</comment>